<protein>
    <submittedName>
        <fullName evidence="2">Uncharacterized protein</fullName>
    </submittedName>
</protein>
<evidence type="ECO:0000256" key="1">
    <source>
        <dbReference type="SAM" id="MobiDB-lite"/>
    </source>
</evidence>
<gene>
    <name evidence="2" type="primary">ORF8231</name>
</gene>
<feature type="non-terminal residue" evidence="2">
    <location>
        <position position="1"/>
    </location>
</feature>
<dbReference type="AlphaFoldDB" id="A0A0B6XZU8"/>
<proteinExistence type="predicted"/>
<sequence length="99" mass="10205">TFDALPNSARASINSTSTIATVRSSVRAPDSPPTRPPKPGVRKNLRSGSVTPDATDGATCKMTYSTSALERLDNLIKSSALEKGSGDASEASVNGQKPS</sequence>
<feature type="compositionally biased region" description="Pro residues" evidence="1">
    <location>
        <begin position="30"/>
        <end position="39"/>
    </location>
</feature>
<accession>A0A0B6XZU8</accession>
<feature type="region of interest" description="Disordered" evidence="1">
    <location>
        <begin position="80"/>
        <end position="99"/>
    </location>
</feature>
<name>A0A0B6XZU8_9EUPU</name>
<feature type="region of interest" description="Disordered" evidence="1">
    <location>
        <begin position="15"/>
        <end position="59"/>
    </location>
</feature>
<feature type="non-terminal residue" evidence="2">
    <location>
        <position position="99"/>
    </location>
</feature>
<evidence type="ECO:0000313" key="2">
    <source>
        <dbReference type="EMBL" id="CEK49582.1"/>
    </source>
</evidence>
<dbReference type="EMBL" id="HACG01002717">
    <property type="protein sequence ID" value="CEK49582.1"/>
    <property type="molecule type" value="Transcribed_RNA"/>
</dbReference>
<organism evidence="2">
    <name type="scientific">Arion vulgaris</name>
    <dbReference type="NCBI Taxonomy" id="1028688"/>
    <lineage>
        <taxon>Eukaryota</taxon>
        <taxon>Metazoa</taxon>
        <taxon>Spiralia</taxon>
        <taxon>Lophotrochozoa</taxon>
        <taxon>Mollusca</taxon>
        <taxon>Gastropoda</taxon>
        <taxon>Heterobranchia</taxon>
        <taxon>Euthyneura</taxon>
        <taxon>Panpulmonata</taxon>
        <taxon>Eupulmonata</taxon>
        <taxon>Stylommatophora</taxon>
        <taxon>Helicina</taxon>
        <taxon>Arionoidea</taxon>
        <taxon>Arionidae</taxon>
        <taxon>Arion</taxon>
    </lineage>
</organism>
<feature type="compositionally biased region" description="Polar residues" evidence="1">
    <location>
        <begin position="15"/>
        <end position="24"/>
    </location>
</feature>
<reference evidence="2" key="1">
    <citation type="submission" date="2014-12" db="EMBL/GenBank/DDBJ databases">
        <title>Insight into the proteome of Arion vulgaris.</title>
        <authorList>
            <person name="Aradska J."/>
            <person name="Bulat T."/>
            <person name="Smidak R."/>
            <person name="Sarate P."/>
            <person name="Gangsoo J."/>
            <person name="Sialana F."/>
            <person name="Bilban M."/>
            <person name="Lubec G."/>
        </authorList>
    </citation>
    <scope>NUCLEOTIDE SEQUENCE</scope>
    <source>
        <tissue evidence="2">Skin</tissue>
    </source>
</reference>